<proteinExistence type="inferred from homology"/>
<evidence type="ECO:0000259" key="5">
    <source>
        <dbReference type="SMART" id="SM00822"/>
    </source>
</evidence>
<dbReference type="FunFam" id="3.40.50.720:FF:000084">
    <property type="entry name" value="Short-chain dehydrogenase reductase"/>
    <property type="match status" value="1"/>
</dbReference>
<dbReference type="GO" id="GO:0006629">
    <property type="term" value="P:lipid metabolic process"/>
    <property type="evidence" value="ECO:0007669"/>
    <property type="project" value="UniProtKB-KW"/>
</dbReference>
<dbReference type="PRINTS" id="PR00081">
    <property type="entry name" value="GDHRDH"/>
</dbReference>
<dbReference type="SUPFAM" id="SSF51735">
    <property type="entry name" value="NAD(P)-binding Rossmann-fold domains"/>
    <property type="match status" value="1"/>
</dbReference>
<evidence type="ECO:0000256" key="4">
    <source>
        <dbReference type="ARBA" id="ARBA00023098"/>
    </source>
</evidence>
<dbReference type="SMART" id="SM00822">
    <property type="entry name" value="PKS_KR"/>
    <property type="match status" value="1"/>
</dbReference>
<organism evidence="6">
    <name type="scientific">freshwater metagenome</name>
    <dbReference type="NCBI Taxonomy" id="449393"/>
    <lineage>
        <taxon>unclassified sequences</taxon>
        <taxon>metagenomes</taxon>
        <taxon>ecological metagenomes</taxon>
    </lineage>
</organism>
<sequence length="264" mass="26917">MTTGQVTFSVAGKVALVTGAASGIGRAISIRLTQAGASLILIDIVDAADLAAELNATFIHCDVAREDQYAAAVKQAVAAHGHIDILVNNAGVSVSNESILDDSDAAYLRAFRVNTLGVVHGIRCVAPVMPEGSSIITISSLSSLLGAPLLGAYAASKAALSAVTRTSALELAPRGIRVNEVAPGAVRTAMNDSGAPFVERELAWVKAAGAFGRMAEPEEIAAVVHFLASDDCQMITGQTLVVDGGLTTGPSLGLLDALVEGDNQ</sequence>
<keyword evidence="2" id="KW-0560">Oxidoreductase</keyword>
<dbReference type="InterPro" id="IPR057326">
    <property type="entry name" value="KR_dom"/>
</dbReference>
<dbReference type="CDD" id="cd05233">
    <property type="entry name" value="SDR_c"/>
    <property type="match status" value="1"/>
</dbReference>
<dbReference type="EMBL" id="CAEZSO010000082">
    <property type="protein sequence ID" value="CAB4542878.1"/>
    <property type="molecule type" value="Genomic_DNA"/>
</dbReference>
<keyword evidence="4" id="KW-0443">Lipid metabolism</keyword>
<feature type="domain" description="Ketoreductase" evidence="5">
    <location>
        <begin position="13"/>
        <end position="184"/>
    </location>
</feature>
<dbReference type="Pfam" id="PF13561">
    <property type="entry name" value="adh_short_C2"/>
    <property type="match status" value="1"/>
</dbReference>
<dbReference type="PANTHER" id="PTHR43180">
    <property type="entry name" value="3-OXOACYL-(ACYL-CARRIER-PROTEIN) REDUCTASE (AFU_ORTHOLOGUE AFUA_6G11210)"/>
    <property type="match status" value="1"/>
</dbReference>
<keyword evidence="3" id="KW-0520">NAD</keyword>
<reference evidence="6" key="1">
    <citation type="submission" date="2020-05" db="EMBL/GenBank/DDBJ databases">
        <authorList>
            <person name="Chiriac C."/>
            <person name="Salcher M."/>
            <person name="Ghai R."/>
            <person name="Kavagutti S V."/>
        </authorList>
    </citation>
    <scope>NUCLEOTIDE SEQUENCE</scope>
</reference>
<gene>
    <name evidence="6" type="ORF">UFOPK1446_00505</name>
</gene>
<protein>
    <submittedName>
        <fullName evidence="6">Unannotated protein</fullName>
    </submittedName>
</protein>
<accession>A0A6J6BXM4</accession>
<dbReference type="GO" id="GO:0016491">
    <property type="term" value="F:oxidoreductase activity"/>
    <property type="evidence" value="ECO:0007669"/>
    <property type="project" value="UniProtKB-KW"/>
</dbReference>
<evidence type="ECO:0000256" key="2">
    <source>
        <dbReference type="ARBA" id="ARBA00023002"/>
    </source>
</evidence>
<dbReference type="PRINTS" id="PR00080">
    <property type="entry name" value="SDRFAMILY"/>
</dbReference>
<evidence type="ECO:0000313" key="6">
    <source>
        <dbReference type="EMBL" id="CAB4542878.1"/>
    </source>
</evidence>
<name>A0A6J6BXM4_9ZZZZ</name>
<dbReference type="InterPro" id="IPR002347">
    <property type="entry name" value="SDR_fam"/>
</dbReference>
<comment type="similarity">
    <text evidence="1">Belongs to the short-chain dehydrogenases/reductases (SDR) family.</text>
</comment>
<dbReference type="Gene3D" id="3.40.50.720">
    <property type="entry name" value="NAD(P)-binding Rossmann-like Domain"/>
    <property type="match status" value="1"/>
</dbReference>
<evidence type="ECO:0000256" key="1">
    <source>
        <dbReference type="ARBA" id="ARBA00006484"/>
    </source>
</evidence>
<dbReference type="InterPro" id="IPR036291">
    <property type="entry name" value="NAD(P)-bd_dom_sf"/>
</dbReference>
<dbReference type="PANTHER" id="PTHR43180:SF28">
    <property type="entry name" value="NAD(P)-BINDING ROSSMANN-FOLD SUPERFAMILY PROTEIN"/>
    <property type="match status" value="1"/>
</dbReference>
<evidence type="ECO:0000256" key="3">
    <source>
        <dbReference type="ARBA" id="ARBA00023027"/>
    </source>
</evidence>
<dbReference type="AlphaFoldDB" id="A0A6J6BXM4"/>